<evidence type="ECO:0000256" key="2">
    <source>
        <dbReference type="ARBA" id="ARBA00022723"/>
    </source>
</evidence>
<keyword evidence="2" id="KW-0479">Metal-binding</keyword>
<dbReference type="InterPro" id="IPR033658">
    <property type="entry name" value="GRX_PICOT-like"/>
</dbReference>
<dbReference type="GO" id="GO:0046872">
    <property type="term" value="F:metal ion binding"/>
    <property type="evidence" value="ECO:0007669"/>
    <property type="project" value="UniProtKB-KW"/>
</dbReference>
<dbReference type="PANTHER" id="PTHR10293:SF73">
    <property type="entry name" value="GLUTAREDOXIN-3"/>
    <property type="match status" value="1"/>
</dbReference>
<evidence type="ECO:0000259" key="7">
    <source>
        <dbReference type="PROSITE" id="PS51352"/>
    </source>
</evidence>
<evidence type="ECO:0000313" key="8">
    <source>
        <dbReference type="EMBL" id="KIL58913.1"/>
    </source>
</evidence>
<sequence length="242" mass="26506">MTENLVQVESAEHFKNLLSKDLDRVALLNFWTPWAEPCKTMNHVVAELAKRYPAALVLQIEAESLSDIAESFDIEAVPSFLILRGHTLLSRISGADAKSLTVAMEKHAASPPYKPQSQTSLPPAAPSNSIPPSGATESAETQEQLETRLIGLMNQSQVVLFMKGTPDAPRCGFSRKIVGVLNEQNVAFSHFDILTDESVRQGLKKLNDWPTFPQLIVKGAFVGGLDIVKEMVDNGELKEILA</sequence>
<evidence type="ECO:0000256" key="4">
    <source>
        <dbReference type="ARBA" id="ARBA00023014"/>
    </source>
</evidence>
<dbReference type="PROSITE" id="PS51352">
    <property type="entry name" value="THIOREDOXIN_2"/>
    <property type="match status" value="1"/>
</dbReference>
<accession>A0A0C2WRJ0</accession>
<dbReference type="InParanoid" id="A0A0C2WRJ0"/>
<dbReference type="Pfam" id="PF00085">
    <property type="entry name" value="Thioredoxin"/>
    <property type="match status" value="1"/>
</dbReference>
<dbReference type="InterPro" id="IPR004480">
    <property type="entry name" value="Monothiol_GRX-rel"/>
</dbReference>
<dbReference type="GO" id="GO:0051537">
    <property type="term" value="F:2 iron, 2 sulfur cluster binding"/>
    <property type="evidence" value="ECO:0007669"/>
    <property type="project" value="TreeGrafter"/>
</dbReference>
<dbReference type="GO" id="GO:0005634">
    <property type="term" value="C:nucleus"/>
    <property type="evidence" value="ECO:0007669"/>
    <property type="project" value="TreeGrafter"/>
</dbReference>
<dbReference type="InterPro" id="IPR013766">
    <property type="entry name" value="Thioredoxin_domain"/>
</dbReference>
<feature type="domain" description="Thioredoxin" evidence="7">
    <location>
        <begin position="1"/>
        <end position="109"/>
    </location>
</feature>
<dbReference type="Pfam" id="PF00462">
    <property type="entry name" value="Glutaredoxin"/>
    <property type="match status" value="1"/>
</dbReference>
<dbReference type="InterPro" id="IPR036249">
    <property type="entry name" value="Thioredoxin-like_sf"/>
</dbReference>
<feature type="compositionally biased region" description="Low complexity" evidence="6">
    <location>
        <begin position="126"/>
        <end position="135"/>
    </location>
</feature>
<dbReference type="FunFam" id="3.40.30.10:FF:000012">
    <property type="entry name" value="Monothiol glutaredoxin"/>
    <property type="match status" value="1"/>
</dbReference>
<dbReference type="FunCoup" id="A0A0C2WRJ0">
    <property type="interactions" value="446"/>
</dbReference>
<keyword evidence="4" id="KW-0411">Iron-sulfur</keyword>
<dbReference type="OrthoDB" id="415696at2759"/>
<dbReference type="EMBL" id="KN818326">
    <property type="protein sequence ID" value="KIL58913.1"/>
    <property type="molecule type" value="Genomic_DNA"/>
</dbReference>
<dbReference type="GO" id="GO:0015036">
    <property type="term" value="F:disulfide oxidoreductase activity"/>
    <property type="evidence" value="ECO:0007669"/>
    <property type="project" value="UniProtKB-ARBA"/>
</dbReference>
<comment type="similarity">
    <text evidence="1">Belongs to the glutaredoxin family. Monothiol subfamily.</text>
</comment>
<dbReference type="GO" id="GO:0006879">
    <property type="term" value="P:intracellular iron ion homeostasis"/>
    <property type="evidence" value="ECO:0007669"/>
    <property type="project" value="TreeGrafter"/>
</dbReference>
<dbReference type="GO" id="GO:0005829">
    <property type="term" value="C:cytosol"/>
    <property type="evidence" value="ECO:0007669"/>
    <property type="project" value="TreeGrafter"/>
</dbReference>
<dbReference type="CDD" id="cd03028">
    <property type="entry name" value="GRX_PICOT_like"/>
    <property type="match status" value="1"/>
</dbReference>
<evidence type="ECO:0000256" key="1">
    <source>
        <dbReference type="ARBA" id="ARBA00009630"/>
    </source>
</evidence>
<proteinExistence type="inferred from homology"/>
<comment type="function">
    <text evidence="5">Monothiol glutaredoxin involved in the biogenesis of iron-sulfur clusters. Binds one iron-sulfur cluster per dimer. The iron-sulfur cluster is bound between subunits, and is complexed by a bound glutathione and a cysteine residue from each subunit.</text>
</comment>
<dbReference type="SUPFAM" id="SSF52833">
    <property type="entry name" value="Thioredoxin-like"/>
    <property type="match status" value="2"/>
</dbReference>
<dbReference type="STRING" id="946122.A0A0C2WRJ0"/>
<evidence type="ECO:0000256" key="5">
    <source>
        <dbReference type="ARBA" id="ARBA00055846"/>
    </source>
</evidence>
<dbReference type="AlphaFoldDB" id="A0A0C2WRJ0"/>
<dbReference type="CDD" id="cd02984">
    <property type="entry name" value="TRX_PICOT"/>
    <property type="match status" value="1"/>
</dbReference>
<evidence type="ECO:0000256" key="3">
    <source>
        <dbReference type="ARBA" id="ARBA00023004"/>
    </source>
</evidence>
<organism evidence="8 9">
    <name type="scientific">Amanita muscaria (strain Koide BX008)</name>
    <dbReference type="NCBI Taxonomy" id="946122"/>
    <lineage>
        <taxon>Eukaryota</taxon>
        <taxon>Fungi</taxon>
        <taxon>Dikarya</taxon>
        <taxon>Basidiomycota</taxon>
        <taxon>Agaricomycotina</taxon>
        <taxon>Agaricomycetes</taxon>
        <taxon>Agaricomycetidae</taxon>
        <taxon>Agaricales</taxon>
        <taxon>Pluteineae</taxon>
        <taxon>Amanitaceae</taxon>
        <taxon>Amanita</taxon>
    </lineage>
</organism>
<dbReference type="FunFam" id="3.40.30.10:FF:000092">
    <property type="entry name" value="Monothiol glutaredoxin"/>
    <property type="match status" value="1"/>
</dbReference>
<dbReference type="Gene3D" id="3.40.30.10">
    <property type="entry name" value="Glutaredoxin"/>
    <property type="match status" value="2"/>
</dbReference>
<keyword evidence="3" id="KW-0408">Iron</keyword>
<evidence type="ECO:0000256" key="6">
    <source>
        <dbReference type="SAM" id="MobiDB-lite"/>
    </source>
</evidence>
<dbReference type="HOGENOM" id="CLU_026126_12_0_1"/>
<dbReference type="Proteomes" id="UP000054549">
    <property type="component" value="Unassembled WGS sequence"/>
</dbReference>
<reference evidence="8 9" key="1">
    <citation type="submission" date="2014-04" db="EMBL/GenBank/DDBJ databases">
        <title>Evolutionary Origins and Diversification of the Mycorrhizal Mutualists.</title>
        <authorList>
            <consortium name="DOE Joint Genome Institute"/>
            <consortium name="Mycorrhizal Genomics Consortium"/>
            <person name="Kohler A."/>
            <person name="Kuo A."/>
            <person name="Nagy L.G."/>
            <person name="Floudas D."/>
            <person name="Copeland A."/>
            <person name="Barry K.W."/>
            <person name="Cichocki N."/>
            <person name="Veneault-Fourrey C."/>
            <person name="LaButti K."/>
            <person name="Lindquist E.A."/>
            <person name="Lipzen A."/>
            <person name="Lundell T."/>
            <person name="Morin E."/>
            <person name="Murat C."/>
            <person name="Riley R."/>
            <person name="Ohm R."/>
            <person name="Sun H."/>
            <person name="Tunlid A."/>
            <person name="Henrissat B."/>
            <person name="Grigoriev I.V."/>
            <person name="Hibbett D.S."/>
            <person name="Martin F."/>
        </authorList>
    </citation>
    <scope>NUCLEOTIDE SEQUENCE [LARGE SCALE GENOMIC DNA]</scope>
    <source>
        <strain evidence="8 9">Koide BX008</strain>
    </source>
</reference>
<evidence type="ECO:0000313" key="9">
    <source>
        <dbReference type="Proteomes" id="UP000054549"/>
    </source>
</evidence>
<dbReference type="InterPro" id="IPR002109">
    <property type="entry name" value="Glutaredoxin"/>
</dbReference>
<keyword evidence="9" id="KW-1185">Reference proteome</keyword>
<protein>
    <recommendedName>
        <fullName evidence="7">Thioredoxin domain-containing protein</fullName>
    </recommendedName>
</protein>
<dbReference type="PANTHER" id="PTHR10293">
    <property type="entry name" value="GLUTAREDOXIN FAMILY MEMBER"/>
    <property type="match status" value="1"/>
</dbReference>
<name>A0A0C2WRJ0_AMAMK</name>
<feature type="region of interest" description="Disordered" evidence="6">
    <location>
        <begin position="106"/>
        <end position="142"/>
    </location>
</feature>
<dbReference type="PROSITE" id="PS51354">
    <property type="entry name" value="GLUTAREDOXIN_2"/>
    <property type="match status" value="1"/>
</dbReference>
<gene>
    <name evidence="8" type="ORF">M378DRAFT_132009</name>
</gene>